<reference evidence="5 6" key="1">
    <citation type="submission" date="2020-08" db="EMBL/GenBank/DDBJ databases">
        <authorList>
            <person name="Liu C."/>
            <person name="Sun Q."/>
        </authorList>
    </citation>
    <scope>NUCLEOTIDE SEQUENCE [LARGE SCALE GENOMIC DNA]</scope>
    <source>
        <strain evidence="5 6">NSJ-29</strain>
    </source>
</reference>
<dbReference type="RefSeq" id="WP_249328502.1">
    <property type="nucleotide sequence ID" value="NZ_CP060635.1"/>
</dbReference>
<dbReference type="PROSITE" id="PS50983">
    <property type="entry name" value="FE_B12_PBP"/>
    <property type="match status" value="1"/>
</dbReference>
<dbReference type="KEGG" id="whj:H9Q79_13345"/>
<dbReference type="InterPro" id="IPR050902">
    <property type="entry name" value="ABC_Transporter_SBP"/>
</dbReference>
<evidence type="ECO:0000256" key="3">
    <source>
        <dbReference type="SAM" id="SignalP"/>
    </source>
</evidence>
<evidence type="ECO:0000313" key="6">
    <source>
        <dbReference type="Proteomes" id="UP000515860"/>
    </source>
</evidence>
<feature type="compositionally biased region" description="Low complexity" evidence="2">
    <location>
        <begin position="31"/>
        <end position="84"/>
    </location>
</feature>
<keyword evidence="3" id="KW-0732">Signal</keyword>
<evidence type="ECO:0000256" key="1">
    <source>
        <dbReference type="ARBA" id="ARBA00008814"/>
    </source>
</evidence>
<sequence length="368" mass="38775">MSRMKTRMLAVMAALSLGAGLMAGCGGGGDASSSGSAVTSSGTEAADSSGTSSESASVSASSGEDSAADSAASSGSSGETAEASYPRELQVSEDTTVILESRPERVASLVFGTDEMLLGLTDAEFIAGLSGLDNGCAYLAADASVYEDIPRINENAEILMDLEPDFIIGSSWVDEDLKAQIADSGIPFYGYTTPKTLEEQVQIVKDLGYLLGDDEKTEALVQDMEERIQAVETVADGIAEEDKVRVMAYNMHESSNALGTIFDDMVTTAGAVNVSSEAGLEGTAKISKEQIVEMNPEVIILVEWASDTDEEFQAFVETLKSDESLQTVDAVKNGRIYASTDNSITNVSQFAVDGLEFIAESCYPDLYK</sequence>
<dbReference type="Gene3D" id="3.40.50.1980">
    <property type="entry name" value="Nitrogenase molybdenum iron protein domain"/>
    <property type="match status" value="2"/>
</dbReference>
<gene>
    <name evidence="5" type="ORF">H9Q79_13345</name>
</gene>
<dbReference type="PANTHER" id="PTHR30535:SF34">
    <property type="entry name" value="MOLYBDATE-BINDING PROTEIN MOLA"/>
    <property type="match status" value="1"/>
</dbReference>
<proteinExistence type="inferred from homology"/>
<dbReference type="PANTHER" id="PTHR30535">
    <property type="entry name" value="VITAMIN B12-BINDING PROTEIN"/>
    <property type="match status" value="1"/>
</dbReference>
<feature type="domain" description="Fe/B12 periplasmic-binding" evidence="4">
    <location>
        <begin position="105"/>
        <end position="366"/>
    </location>
</feature>
<name>A0A7G9GAQ7_9FIRM</name>
<comment type="similarity">
    <text evidence="1">Belongs to the bacterial solute-binding protein 8 family.</text>
</comment>
<feature type="chain" id="PRO_5038517153" evidence="3">
    <location>
        <begin position="24"/>
        <end position="368"/>
    </location>
</feature>
<dbReference type="GO" id="GO:0071281">
    <property type="term" value="P:cellular response to iron ion"/>
    <property type="evidence" value="ECO:0007669"/>
    <property type="project" value="TreeGrafter"/>
</dbReference>
<protein>
    <submittedName>
        <fullName evidence="5">ABC transporter substrate-binding protein</fullName>
    </submittedName>
</protein>
<evidence type="ECO:0000313" key="5">
    <source>
        <dbReference type="EMBL" id="QNM07889.1"/>
    </source>
</evidence>
<dbReference type="SUPFAM" id="SSF53807">
    <property type="entry name" value="Helical backbone' metal receptor"/>
    <property type="match status" value="1"/>
</dbReference>
<accession>A0A7G9GAQ7</accession>
<evidence type="ECO:0000256" key="2">
    <source>
        <dbReference type="SAM" id="MobiDB-lite"/>
    </source>
</evidence>
<dbReference type="PROSITE" id="PS51257">
    <property type="entry name" value="PROKAR_LIPOPROTEIN"/>
    <property type="match status" value="1"/>
</dbReference>
<organism evidence="5 6">
    <name type="scientific">Wansuia hejianensis</name>
    <dbReference type="NCBI Taxonomy" id="2763667"/>
    <lineage>
        <taxon>Bacteria</taxon>
        <taxon>Bacillati</taxon>
        <taxon>Bacillota</taxon>
        <taxon>Clostridia</taxon>
        <taxon>Lachnospirales</taxon>
        <taxon>Lachnospiraceae</taxon>
        <taxon>Wansuia</taxon>
    </lineage>
</organism>
<keyword evidence="6" id="KW-1185">Reference proteome</keyword>
<evidence type="ECO:0000259" key="4">
    <source>
        <dbReference type="PROSITE" id="PS50983"/>
    </source>
</evidence>
<dbReference type="Pfam" id="PF01497">
    <property type="entry name" value="Peripla_BP_2"/>
    <property type="match status" value="1"/>
</dbReference>
<feature type="region of interest" description="Disordered" evidence="2">
    <location>
        <begin position="26"/>
        <end position="89"/>
    </location>
</feature>
<feature type="signal peptide" evidence="3">
    <location>
        <begin position="1"/>
        <end position="23"/>
    </location>
</feature>
<dbReference type="InterPro" id="IPR002491">
    <property type="entry name" value="ABC_transptr_periplasmic_BD"/>
</dbReference>
<dbReference type="EMBL" id="CP060635">
    <property type="protein sequence ID" value="QNM07889.1"/>
    <property type="molecule type" value="Genomic_DNA"/>
</dbReference>
<dbReference type="AlphaFoldDB" id="A0A7G9GAQ7"/>
<dbReference type="Proteomes" id="UP000515860">
    <property type="component" value="Chromosome"/>
</dbReference>